<keyword evidence="2" id="KW-0812">Transmembrane</keyword>
<feature type="region of interest" description="Disordered" evidence="1">
    <location>
        <begin position="138"/>
        <end position="182"/>
    </location>
</feature>
<reference evidence="3 4" key="1">
    <citation type="journal article" date="2012" name="Eukaryot. Cell">
        <title>Draft genome sequence of CBS 2479, the standard type strain of Trichosporon asahii.</title>
        <authorList>
            <person name="Yang R.Y."/>
            <person name="Li H.T."/>
            <person name="Zhu H."/>
            <person name="Zhou G.P."/>
            <person name="Wang M."/>
            <person name="Wang L."/>
        </authorList>
    </citation>
    <scope>NUCLEOTIDE SEQUENCE [LARGE SCALE GENOMIC DNA]</scope>
    <source>
        <strain evidence="4">ATCC 90039 / CBS 2479 / JCM 2466 / KCTC 7840 / NCYC 2677 / UAMH 7654</strain>
    </source>
</reference>
<evidence type="ECO:0000313" key="4">
    <source>
        <dbReference type="Proteomes" id="UP000002748"/>
    </source>
</evidence>
<evidence type="ECO:0000256" key="1">
    <source>
        <dbReference type="SAM" id="MobiDB-lite"/>
    </source>
</evidence>
<keyword evidence="2" id="KW-1133">Transmembrane helix</keyword>
<organism evidence="3 4">
    <name type="scientific">Trichosporon asahii var. asahii (strain ATCC 90039 / CBS 2479 / JCM 2466 / KCTC 7840 / NBRC 103889/ NCYC 2677 / UAMH 7654)</name>
    <name type="common">Yeast</name>
    <dbReference type="NCBI Taxonomy" id="1186058"/>
    <lineage>
        <taxon>Eukaryota</taxon>
        <taxon>Fungi</taxon>
        <taxon>Dikarya</taxon>
        <taxon>Basidiomycota</taxon>
        <taxon>Agaricomycotina</taxon>
        <taxon>Tremellomycetes</taxon>
        <taxon>Trichosporonales</taxon>
        <taxon>Trichosporonaceae</taxon>
        <taxon>Trichosporon</taxon>
    </lineage>
</organism>
<dbReference type="EMBL" id="ALBS01000147">
    <property type="protein sequence ID" value="EJT49803.1"/>
    <property type="molecule type" value="Genomic_DNA"/>
</dbReference>
<comment type="caution">
    <text evidence="3">The sequence shown here is derived from an EMBL/GenBank/DDBJ whole genome shotgun (WGS) entry which is preliminary data.</text>
</comment>
<feature type="transmembrane region" description="Helical" evidence="2">
    <location>
        <begin position="260"/>
        <end position="282"/>
    </location>
</feature>
<proteinExistence type="predicted"/>
<dbReference type="Proteomes" id="UP000002748">
    <property type="component" value="Unassembled WGS sequence"/>
</dbReference>
<feature type="compositionally biased region" description="Polar residues" evidence="1">
    <location>
        <begin position="152"/>
        <end position="168"/>
    </location>
</feature>
<gene>
    <name evidence="3" type="ORF">A1Q1_01046</name>
</gene>
<sequence length="313" mass="33572">MPASVARKRADRVPHCSSLPPSDAPPHFGDQALVVYGPAGVPVIGERTAGQAVVAASRGSFTGAVSWQTTRKRWRRGSGEDRLGGCSRGYSGPGQEPRAAAGGLDLGPFRPSILLHERAPGSHPLPQTLLSLAQPQVHSTLDKGRSHLDNLDSPSYTLSSSARNSYRITSPDRPSQDAISPHLPSTQRLHFTSLLVLPLASLAPDPQWHPLAAVHAVHAVHAMTGKIKTLKLTKSRLSAASIDKLAACAARARIRDIAMLLFGIGLGVLLYALLHDLVLAFFTREPPLECPPGCMCEPLPVYREKEEDEYSVP</sequence>
<dbReference type="GeneID" id="25984560"/>
<accession>J5QYP2</accession>
<dbReference type="AlphaFoldDB" id="J5QYP2"/>
<dbReference type="VEuPathDB" id="FungiDB:A1Q1_01046"/>
<feature type="region of interest" description="Disordered" evidence="1">
    <location>
        <begin position="72"/>
        <end position="102"/>
    </location>
</feature>
<keyword evidence="2" id="KW-0472">Membrane</keyword>
<dbReference type="HOGENOM" id="CLU_889002_0_0_1"/>
<feature type="compositionally biased region" description="Basic and acidic residues" evidence="1">
    <location>
        <begin position="140"/>
        <end position="150"/>
    </location>
</feature>
<feature type="compositionally biased region" description="Basic residues" evidence="1">
    <location>
        <begin position="1"/>
        <end position="10"/>
    </location>
</feature>
<dbReference type="KEGG" id="tasa:A1Q1_01046"/>
<name>J5QYP2_TRIAS</name>
<feature type="region of interest" description="Disordered" evidence="1">
    <location>
        <begin position="1"/>
        <end position="27"/>
    </location>
</feature>
<evidence type="ECO:0000256" key="2">
    <source>
        <dbReference type="SAM" id="Phobius"/>
    </source>
</evidence>
<protein>
    <submittedName>
        <fullName evidence="3">Uncharacterized protein</fullName>
    </submittedName>
</protein>
<dbReference type="RefSeq" id="XP_014180988.1">
    <property type="nucleotide sequence ID" value="XM_014325513.1"/>
</dbReference>
<evidence type="ECO:0000313" key="3">
    <source>
        <dbReference type="EMBL" id="EJT49803.1"/>
    </source>
</evidence>